<dbReference type="OrthoDB" id="10266265at2759"/>
<gene>
    <name evidence="2" type="ORF">BABINDRAFT_181344</name>
</gene>
<evidence type="ECO:0008006" key="4">
    <source>
        <dbReference type="Google" id="ProtNLM"/>
    </source>
</evidence>
<dbReference type="STRING" id="984486.A0A1E3QLU4"/>
<dbReference type="Gene3D" id="3.90.830.10">
    <property type="entry name" value="Syntaxin Binding Protein 1, Chain A, domain 2"/>
    <property type="match status" value="1"/>
</dbReference>
<evidence type="ECO:0000313" key="2">
    <source>
        <dbReference type="EMBL" id="ODQ77947.1"/>
    </source>
</evidence>
<reference evidence="3" key="1">
    <citation type="submission" date="2016-05" db="EMBL/GenBank/DDBJ databases">
        <title>Comparative genomics of biotechnologically important yeasts.</title>
        <authorList>
            <consortium name="DOE Joint Genome Institute"/>
            <person name="Riley R."/>
            <person name="Haridas S."/>
            <person name="Wolfe K.H."/>
            <person name="Lopes M.R."/>
            <person name="Hittinger C.T."/>
            <person name="Goker M."/>
            <person name="Salamov A."/>
            <person name="Wisecaver J."/>
            <person name="Long T.M."/>
            <person name="Aerts A.L."/>
            <person name="Barry K."/>
            <person name="Choi C."/>
            <person name="Clum A."/>
            <person name="Coughlan A.Y."/>
            <person name="Deshpande S."/>
            <person name="Douglass A.P."/>
            <person name="Hanson S.J."/>
            <person name="Klenk H.-P."/>
            <person name="Labutti K."/>
            <person name="Lapidus A."/>
            <person name="Lindquist E."/>
            <person name="Lipzen A."/>
            <person name="Meier-Kolthoff J.P."/>
            <person name="Ohm R.A."/>
            <person name="Otillar R.P."/>
            <person name="Pangilinan J."/>
            <person name="Peng Y."/>
            <person name="Rokas A."/>
            <person name="Rosa C.A."/>
            <person name="Scheuner C."/>
            <person name="Sibirny A.A."/>
            <person name="Slot J.C."/>
            <person name="Stielow J.B."/>
            <person name="Sun H."/>
            <person name="Kurtzman C.P."/>
            <person name="Blackwell M."/>
            <person name="Grigoriev I.V."/>
            <person name="Jeffries T.W."/>
        </authorList>
    </citation>
    <scope>NUCLEOTIDE SEQUENCE [LARGE SCALE GENOMIC DNA]</scope>
    <source>
        <strain evidence="3">NRRL Y-12698</strain>
    </source>
</reference>
<protein>
    <recommendedName>
        <fullName evidence="4">Vacuolar protein sorting-associated protein 45</fullName>
    </recommendedName>
</protein>
<dbReference type="GO" id="GO:0016192">
    <property type="term" value="P:vesicle-mediated transport"/>
    <property type="evidence" value="ECO:0007669"/>
    <property type="project" value="InterPro"/>
</dbReference>
<dbReference type="InterPro" id="IPR043154">
    <property type="entry name" value="Sec-1-like_dom1"/>
</dbReference>
<dbReference type="InterPro" id="IPR001619">
    <property type="entry name" value="Sec1-like"/>
</dbReference>
<dbReference type="Gene3D" id="3.40.50.1910">
    <property type="match status" value="1"/>
</dbReference>
<dbReference type="Pfam" id="PF00995">
    <property type="entry name" value="Sec1"/>
    <property type="match status" value="1"/>
</dbReference>
<comment type="similarity">
    <text evidence="1">Belongs to the STXBP/unc-18/SEC1 family.</text>
</comment>
<proteinExistence type="inferred from homology"/>
<dbReference type="InterPro" id="IPR036045">
    <property type="entry name" value="Sec1-like_sf"/>
</dbReference>
<name>A0A1E3QLU4_9ASCO</name>
<dbReference type="InterPro" id="IPR043127">
    <property type="entry name" value="Sec-1-like_dom3a"/>
</dbReference>
<sequence>MDLIATANFYVNKLVTSDRGTSIKVLLLDDHTAPSISLCATQSDLLKHEIYLIDKLANTSRAAMRHLRCIVYIKPEPASITALLAELRSPRYASYELNFSNAVRKSDLEKLAESDDLEVVTRVSEVFTDYLVLDRGLFVAGSGTARADAWEKPALDAATQNLSALLLSLKCKPTIRYERNSKMAAKLASELGYAVHEGDLSALFDFPTRDVAPLLLILDRKNDPITPLLVPWTFQSMVHEFIGIRNNTVDLSRVPGVAKDMEQVVLNPETDAFYREAMHLNFGDLGDKIKAYVDQYKAKTNTTKKLDTLQDMKNFIDEFPEFRRLSGNVSKHMTLALELDRCINALRIWEVSELEQSLACNDNHSVDLQELERLVLNHPNPQTPQQVTQPLSVEAKIRLVALYALRYEKHAGNQVRRLEALLLTQGVEGITVGTIRAVLAYAGASQRLETTGEASVFSKANAFMGLGAKQSENLYMQHVPRVEAVVTQAIRGKLAVRDYPVGKHSVELVADRVQDVIVYVVGGITYEEARVLHNLQGTNKGVRIVAGGNIVHNSRTFMQRRHRVKGYRVTIVENPDEKRL</sequence>
<accession>A0A1E3QLU4</accession>
<evidence type="ECO:0000256" key="1">
    <source>
        <dbReference type="ARBA" id="ARBA00009884"/>
    </source>
</evidence>
<dbReference type="Proteomes" id="UP000094336">
    <property type="component" value="Unassembled WGS sequence"/>
</dbReference>
<dbReference type="EMBL" id="KV454437">
    <property type="protein sequence ID" value="ODQ77947.1"/>
    <property type="molecule type" value="Genomic_DNA"/>
</dbReference>
<dbReference type="AlphaFoldDB" id="A0A1E3QLU4"/>
<dbReference type="PANTHER" id="PTHR11679">
    <property type="entry name" value="VESICLE PROTEIN SORTING-ASSOCIATED"/>
    <property type="match status" value="1"/>
</dbReference>
<evidence type="ECO:0000313" key="3">
    <source>
        <dbReference type="Proteomes" id="UP000094336"/>
    </source>
</evidence>
<keyword evidence="3" id="KW-1185">Reference proteome</keyword>
<dbReference type="Gene3D" id="1.25.40.60">
    <property type="match status" value="1"/>
</dbReference>
<dbReference type="InterPro" id="IPR027482">
    <property type="entry name" value="Sec1-like_dom2"/>
</dbReference>
<dbReference type="SUPFAM" id="SSF56815">
    <property type="entry name" value="Sec1/munc18-like (SM) proteins"/>
    <property type="match status" value="1"/>
</dbReference>
<dbReference type="PIRSF" id="PIRSF005715">
    <property type="entry name" value="VPS45_Sec1"/>
    <property type="match status" value="1"/>
</dbReference>
<dbReference type="Gene3D" id="3.40.50.2060">
    <property type="match status" value="1"/>
</dbReference>
<dbReference type="RefSeq" id="XP_018983275.1">
    <property type="nucleotide sequence ID" value="XM_019131150.1"/>
</dbReference>
<dbReference type="GeneID" id="30149003"/>
<organism evidence="2 3">
    <name type="scientific">Babjeviella inositovora NRRL Y-12698</name>
    <dbReference type="NCBI Taxonomy" id="984486"/>
    <lineage>
        <taxon>Eukaryota</taxon>
        <taxon>Fungi</taxon>
        <taxon>Dikarya</taxon>
        <taxon>Ascomycota</taxon>
        <taxon>Saccharomycotina</taxon>
        <taxon>Pichiomycetes</taxon>
        <taxon>Serinales incertae sedis</taxon>
        <taxon>Babjeviella</taxon>
    </lineage>
</organism>